<dbReference type="eggNOG" id="COG2355">
    <property type="taxonomic scope" value="Bacteria"/>
</dbReference>
<dbReference type="Gene3D" id="3.20.20.140">
    <property type="entry name" value="Metal-dependent hydrolases"/>
    <property type="match status" value="1"/>
</dbReference>
<dbReference type="InterPro" id="IPR008257">
    <property type="entry name" value="Pept_M19"/>
</dbReference>
<dbReference type="GO" id="GO:0006508">
    <property type="term" value="P:proteolysis"/>
    <property type="evidence" value="ECO:0007669"/>
    <property type="project" value="InterPro"/>
</dbReference>
<dbReference type="InterPro" id="IPR032466">
    <property type="entry name" value="Metal_Hydrolase"/>
</dbReference>
<dbReference type="STRING" id="709986.Deima_1857"/>
<dbReference type="GO" id="GO:0070573">
    <property type="term" value="F:metallodipeptidase activity"/>
    <property type="evidence" value="ECO:0007669"/>
    <property type="project" value="InterPro"/>
</dbReference>
<reference evidence="2" key="2">
    <citation type="submission" date="2011-01" db="EMBL/GenBank/DDBJ databases">
        <title>The complete genome of Deinococcus maricopensis DSM 21211.</title>
        <authorList>
            <consortium name="US DOE Joint Genome Institute (JGI-PGF)"/>
            <person name="Lucas S."/>
            <person name="Copeland A."/>
            <person name="Lapidus A."/>
            <person name="Goodwin L."/>
            <person name="Pitluck S."/>
            <person name="Kyrpides N."/>
            <person name="Mavromatis K."/>
            <person name="Pagani I."/>
            <person name="Ivanova N."/>
            <person name="Ovchinnikova G."/>
            <person name="Zeytun A."/>
            <person name="Detter J.C."/>
            <person name="Han C."/>
            <person name="Land M."/>
            <person name="Hauser L."/>
            <person name="Markowitz V."/>
            <person name="Cheng J.-F."/>
            <person name="Hugenholtz P."/>
            <person name="Woyke T."/>
            <person name="Wu D."/>
            <person name="Pukall R."/>
            <person name="Gehrich-Schroeter G."/>
            <person name="Brambilla E."/>
            <person name="Klenk H.-P."/>
            <person name="Eisen J.A."/>
        </authorList>
    </citation>
    <scope>NUCLEOTIDE SEQUENCE [LARGE SCALE GENOMIC DNA]</scope>
    <source>
        <strain evidence="2">DSM 21211 / LMG 22137 / NRRL B-23946 / LB-34</strain>
    </source>
</reference>
<proteinExistence type="predicted"/>
<keyword evidence="2" id="KW-1185">Reference proteome</keyword>
<name>E8U8W5_DEIML</name>
<organism evidence="1 2">
    <name type="scientific">Deinococcus maricopensis (strain DSM 21211 / LMG 22137 / NRRL B-23946 / LB-34)</name>
    <dbReference type="NCBI Taxonomy" id="709986"/>
    <lineage>
        <taxon>Bacteria</taxon>
        <taxon>Thermotogati</taxon>
        <taxon>Deinococcota</taxon>
        <taxon>Deinococci</taxon>
        <taxon>Deinococcales</taxon>
        <taxon>Deinococcaceae</taxon>
        <taxon>Deinococcus</taxon>
    </lineage>
</organism>
<dbReference type="EMBL" id="CP002454">
    <property type="protein sequence ID" value="ADV67504.1"/>
    <property type="molecule type" value="Genomic_DNA"/>
</dbReference>
<evidence type="ECO:0000313" key="1">
    <source>
        <dbReference type="EMBL" id="ADV67504.1"/>
    </source>
</evidence>
<dbReference type="SUPFAM" id="SSF51556">
    <property type="entry name" value="Metallo-dependent hydrolases"/>
    <property type="match status" value="1"/>
</dbReference>
<dbReference type="Proteomes" id="UP000008635">
    <property type="component" value="Chromosome"/>
</dbReference>
<protein>
    <submittedName>
        <fullName evidence="1">Peptidase M19 renal dipeptidase</fullName>
    </submittedName>
</protein>
<dbReference type="PANTHER" id="PTHR10443">
    <property type="entry name" value="MICROSOMAL DIPEPTIDASE"/>
    <property type="match status" value="1"/>
</dbReference>
<sequence>MNAALGRDLTLPLAELRDLEGPVGDQEALVTFPALRSAGVAACFATLFAWPASSGMPGGYETAQEARRMALAQLDQYARWEEAGLVRVLRTADDARAHFARWSAERDVASPLGVVLLMEGADPVRDPNEVEFWAREGVRVIGPAWGRTRYAGGTDAPGPLTDAGVDLLHAMREARVALDAAHLDDASFWGAVDLHPTVICTHANARAFVRTNRQLTEDMAARVAASGGVIGLVPFGKFLREGWTSAQPRVPVSDLVRVAAHFAGVVGWAHVALGTDFDGGFGRPTLPRGIDSHADLGAFLEGVPDEFREGVASGHWRAWMEAHL</sequence>
<dbReference type="PROSITE" id="PS51365">
    <property type="entry name" value="RENAL_DIPEPTIDASE_2"/>
    <property type="match status" value="1"/>
</dbReference>
<reference evidence="1 2" key="1">
    <citation type="journal article" date="2011" name="Stand. Genomic Sci.">
        <title>Complete genome sequence of Deinococcus maricopensis type strain (LB-34).</title>
        <authorList>
            <person name="Pukall R."/>
            <person name="Zeytun A."/>
            <person name="Lucas S."/>
            <person name="Lapidus A."/>
            <person name="Hammon N."/>
            <person name="Deshpande S."/>
            <person name="Nolan M."/>
            <person name="Cheng J.F."/>
            <person name="Pitluck S."/>
            <person name="Liolios K."/>
            <person name="Pagani I."/>
            <person name="Mikhailova N."/>
            <person name="Ivanova N."/>
            <person name="Mavromatis K."/>
            <person name="Pati A."/>
            <person name="Tapia R."/>
            <person name="Han C."/>
            <person name="Goodwin L."/>
            <person name="Chen A."/>
            <person name="Palaniappan K."/>
            <person name="Land M."/>
            <person name="Hauser L."/>
            <person name="Chang Y.J."/>
            <person name="Jeffries C.D."/>
            <person name="Brambilla E.M."/>
            <person name="Rohde M."/>
            <person name="Goker M."/>
            <person name="Detter J.C."/>
            <person name="Woyke T."/>
            <person name="Bristow J."/>
            <person name="Eisen J.A."/>
            <person name="Markowitz V."/>
            <person name="Hugenholtz P."/>
            <person name="Kyrpides N.C."/>
            <person name="Klenk H.P."/>
        </authorList>
    </citation>
    <scope>NUCLEOTIDE SEQUENCE [LARGE SCALE GENOMIC DNA]</scope>
    <source>
        <strain evidence="2">DSM 21211 / LMG 22137 / NRRL B-23946 / LB-34</strain>
    </source>
</reference>
<dbReference type="HOGENOM" id="CLU_031404_1_0_0"/>
<dbReference type="PANTHER" id="PTHR10443:SF12">
    <property type="entry name" value="DIPEPTIDASE"/>
    <property type="match status" value="1"/>
</dbReference>
<dbReference type="AlphaFoldDB" id="E8U8W5"/>
<accession>E8U8W5</accession>
<evidence type="ECO:0000313" key="2">
    <source>
        <dbReference type="Proteomes" id="UP000008635"/>
    </source>
</evidence>
<dbReference type="Pfam" id="PF01244">
    <property type="entry name" value="Peptidase_M19"/>
    <property type="match status" value="1"/>
</dbReference>
<dbReference type="KEGG" id="dmr:Deima_1857"/>
<gene>
    <name evidence="1" type="ordered locus">Deima_1857</name>
</gene>